<dbReference type="AlphaFoldDB" id="A0A1J1E896"/>
<keyword evidence="9" id="KW-0675">Receptor</keyword>
<evidence type="ECO:0000256" key="4">
    <source>
        <dbReference type="ARBA" id="ARBA00022692"/>
    </source>
</evidence>
<dbReference type="Gene3D" id="2.40.170.20">
    <property type="entry name" value="TonB-dependent receptor, beta-barrel domain"/>
    <property type="match status" value="1"/>
</dbReference>
<evidence type="ECO:0000313" key="9">
    <source>
        <dbReference type="EMBL" id="BAV94155.1"/>
    </source>
</evidence>
<dbReference type="EMBL" id="AP014564">
    <property type="protein sequence ID" value="BAV94155.1"/>
    <property type="molecule type" value="Genomic_DNA"/>
</dbReference>
<protein>
    <submittedName>
        <fullName evidence="9">TonB-dependent outer membrane receptor</fullName>
    </submittedName>
</protein>
<dbReference type="Pfam" id="PF14905">
    <property type="entry name" value="OMP_b-brl_3"/>
    <property type="match status" value="1"/>
</dbReference>
<keyword evidence="3" id="KW-1134">Transmembrane beta strand</keyword>
<dbReference type="InterPro" id="IPR037066">
    <property type="entry name" value="Plug_dom_sf"/>
</dbReference>
<dbReference type="GO" id="GO:0044718">
    <property type="term" value="P:siderophore transmembrane transport"/>
    <property type="evidence" value="ECO:0007669"/>
    <property type="project" value="TreeGrafter"/>
</dbReference>
<dbReference type="SUPFAM" id="SSF49478">
    <property type="entry name" value="Cna protein B-type domain"/>
    <property type="match status" value="1"/>
</dbReference>
<evidence type="ECO:0000259" key="8">
    <source>
        <dbReference type="Pfam" id="PF14905"/>
    </source>
</evidence>
<keyword evidence="2" id="KW-0813">Transport</keyword>
<keyword evidence="6" id="KW-0472">Membrane</keyword>
<keyword evidence="4" id="KW-0812">Transmembrane</keyword>
<keyword evidence="10" id="KW-1185">Reference proteome</keyword>
<dbReference type="KEGG" id="ise:JBKA6_0142"/>
<dbReference type="InterPro" id="IPR039426">
    <property type="entry name" value="TonB-dep_rcpt-like"/>
</dbReference>
<evidence type="ECO:0000256" key="5">
    <source>
        <dbReference type="ARBA" id="ARBA00022729"/>
    </source>
</evidence>
<evidence type="ECO:0000313" key="10">
    <source>
        <dbReference type="Proteomes" id="UP000243197"/>
    </source>
</evidence>
<keyword evidence="7" id="KW-0998">Cell outer membrane</keyword>
<dbReference type="InterPro" id="IPR041700">
    <property type="entry name" value="OMP_b-brl_3"/>
</dbReference>
<organism evidence="9 10">
    <name type="scientific">Ichthyobacterium seriolicida</name>
    <dbReference type="NCBI Taxonomy" id="242600"/>
    <lineage>
        <taxon>Bacteria</taxon>
        <taxon>Pseudomonadati</taxon>
        <taxon>Bacteroidota</taxon>
        <taxon>Flavobacteriia</taxon>
        <taxon>Flavobacteriales</taxon>
        <taxon>Ichthyobacteriaceae</taxon>
        <taxon>Ichthyobacterium</taxon>
    </lineage>
</organism>
<dbReference type="PANTHER" id="PTHR30069:SF29">
    <property type="entry name" value="HEMOGLOBIN AND HEMOGLOBIN-HAPTOGLOBIN-BINDING PROTEIN 1-RELATED"/>
    <property type="match status" value="1"/>
</dbReference>
<gene>
    <name evidence="9" type="ORF">JBKA6_0142</name>
</gene>
<keyword evidence="5" id="KW-0732">Signal</keyword>
<evidence type="ECO:0000256" key="1">
    <source>
        <dbReference type="ARBA" id="ARBA00004571"/>
    </source>
</evidence>
<feature type="domain" description="Outer membrane protein beta-barrel" evidence="8">
    <location>
        <begin position="354"/>
        <end position="762"/>
    </location>
</feature>
<name>A0A1J1E896_9FLAO</name>
<evidence type="ECO:0000256" key="6">
    <source>
        <dbReference type="ARBA" id="ARBA00023136"/>
    </source>
</evidence>
<dbReference type="GO" id="GO:0009279">
    <property type="term" value="C:cell outer membrane"/>
    <property type="evidence" value="ECO:0007669"/>
    <property type="project" value="UniProtKB-SubCell"/>
</dbReference>
<proteinExistence type="predicted"/>
<accession>A0A1J1E896</accession>
<dbReference type="Gene3D" id="2.170.130.10">
    <property type="entry name" value="TonB-dependent receptor, plug domain"/>
    <property type="match status" value="1"/>
</dbReference>
<comment type="subcellular location">
    <subcellularLocation>
        <location evidence="1">Cell outer membrane</location>
        <topology evidence="1">Multi-pass membrane protein</topology>
    </subcellularLocation>
</comment>
<evidence type="ECO:0000256" key="7">
    <source>
        <dbReference type="ARBA" id="ARBA00023237"/>
    </source>
</evidence>
<dbReference type="InterPro" id="IPR036942">
    <property type="entry name" value="Beta-barrel_TonB_sf"/>
</dbReference>
<dbReference type="SUPFAM" id="SSF56935">
    <property type="entry name" value="Porins"/>
    <property type="match status" value="1"/>
</dbReference>
<reference evidence="9 10" key="1">
    <citation type="submission" date="2014-03" db="EMBL/GenBank/DDBJ databases">
        <title>complete genome sequence of Flavobacteriaceae bacterium JBKA-6.</title>
        <authorList>
            <person name="Takano T."/>
            <person name="Nakamura Y."/>
            <person name="Takuma S."/>
            <person name="Yasuike M."/>
            <person name="Matsuyama T."/>
            <person name="Sakai T."/>
            <person name="Fujiwara A."/>
            <person name="Kimoto K."/>
            <person name="Fukuda Y."/>
            <person name="Kondo H."/>
            <person name="Hirono I."/>
            <person name="Nakayasu C."/>
        </authorList>
    </citation>
    <scope>NUCLEOTIDE SEQUENCE [LARGE SCALE GENOMIC DNA]</scope>
    <source>
        <strain evidence="9 10">JBKA-6</strain>
    </source>
</reference>
<dbReference type="Proteomes" id="UP000243197">
    <property type="component" value="Chromosome"/>
</dbReference>
<evidence type="ECO:0000256" key="3">
    <source>
        <dbReference type="ARBA" id="ARBA00022452"/>
    </source>
</evidence>
<evidence type="ECO:0000256" key="2">
    <source>
        <dbReference type="ARBA" id="ARBA00022448"/>
    </source>
</evidence>
<dbReference type="PANTHER" id="PTHR30069">
    <property type="entry name" value="TONB-DEPENDENT OUTER MEMBRANE RECEPTOR"/>
    <property type="match status" value="1"/>
</dbReference>
<dbReference type="GO" id="GO:0015344">
    <property type="term" value="F:siderophore uptake transmembrane transporter activity"/>
    <property type="evidence" value="ECO:0007669"/>
    <property type="project" value="TreeGrafter"/>
</dbReference>
<sequence>MITITSYSQYRISGKIQDSDKLPLEYTEVILQTLDSVAIKSKLTDKEGYFIIDDINKGEYELIMRYFSENIHNQIISVEKDLDLKTIYVNPDVSLKEIVLEAKNPVIEKKPDRLILNVENSVAATGRNALEVLKITPRLKVENDKISMIGKEGMSVMINGRIVQFSGEELSNYLMTLNSEDLKKIEVIPNPPAKYSAAGNSGLINIVTKKSIIDQWNASLKGSYLQRSKPSGTTGASFNFKKGDLEIISRIGYSYYMFVSREKSQTEYAKPWKANNNKERTVNFLSPKLGLEYKINDKLSTGFDYNFFFGKPFVNENSKTTQGYDTSSEIDYETITKNDMQFRQNSLNYHIIYDIDTIGRKLSLDFDFMNYNFKAKRDIGIKTLVLSEGSNNKILNKHDKDKSYGVQDVVNYSVNLDMEHPTEFANYNYGGRAVFIETNSPNKYYDILNGKEILNTQTSNEFNYRENNQAIYFSAQKNISEKFQAKIGLRYEFTQTKGHSKTLNKTNKTTYSELFPTVYLSYNLDDHNSFNINYGKRIKRPSYWHLNPFVWETSKNVYVKGNQHLKPSFTDNIELEYTYKGISFTAISYSYTSDGFGEISKIDKSTNKTERMHLNYYDKKNIGINQTFIYNLTEWWNLNATANVYYQHTDSKAELPLKKLSGWNSYFNLSNNFILTPDKTLSANLNFVYVPAGIYELENIDSYNNLNFSLRWLLLDKNLTLSLNTTDIFNSSIRNSTTVYDGIESSYEYFHDDRSIMVGISYRFGDNFRSTRARSKNREEQSRTSQ</sequence>